<dbReference type="Pfam" id="PF00014">
    <property type="entry name" value="Kunitz_BPTI"/>
    <property type="match status" value="1"/>
</dbReference>
<reference evidence="8" key="1">
    <citation type="submission" date="2011-12" db="EMBL/GenBank/DDBJ databases">
        <title>Structural and Functional Characterization of Protease Inhibitors from the Venoms of Russell's viper.</title>
        <authorList>
            <person name="Wang Y.-M."/>
            <person name="Tsai I.-H."/>
        </authorList>
    </citation>
    <scope>NUCLEOTIDE SEQUENCE</scope>
</reference>
<evidence type="ECO:0000313" key="8">
    <source>
        <dbReference type="EMBL" id="AFE83615.1"/>
    </source>
</evidence>
<dbReference type="GO" id="GO:0005615">
    <property type="term" value="C:extracellular space"/>
    <property type="evidence" value="ECO:0007669"/>
    <property type="project" value="TreeGrafter"/>
</dbReference>
<dbReference type="FunFam" id="4.10.410.10:FF:000021">
    <property type="entry name" value="Serine protease inhibitor, putative"/>
    <property type="match status" value="1"/>
</dbReference>
<evidence type="ECO:0000256" key="3">
    <source>
        <dbReference type="ARBA" id="ARBA00022525"/>
    </source>
</evidence>
<organism evidence="8">
    <name type="scientific">Daboia russelii</name>
    <name type="common">Russel's viper</name>
    <name type="synonym">Vipera russelii</name>
    <dbReference type="NCBI Taxonomy" id="8707"/>
    <lineage>
        <taxon>Eukaryota</taxon>
        <taxon>Metazoa</taxon>
        <taxon>Chordata</taxon>
        <taxon>Craniata</taxon>
        <taxon>Vertebrata</taxon>
        <taxon>Euteleostomi</taxon>
        <taxon>Lepidosauria</taxon>
        <taxon>Squamata</taxon>
        <taxon>Bifurcata</taxon>
        <taxon>Unidentata</taxon>
        <taxon>Episquamata</taxon>
        <taxon>Toxicofera</taxon>
        <taxon>Serpentes</taxon>
        <taxon>Colubroidea</taxon>
        <taxon>Viperidae</taxon>
        <taxon>Viperinae</taxon>
        <taxon>Daboia</taxon>
    </lineage>
</organism>
<sequence length="84" mass="9287">MSSGGLLLLLGLLTLWAELTPISGHDRPTFCNLAPESGRCRGHLRRIYYNLESNKCKVFFYGGCGGNANNFETRDECRQTCGGK</sequence>
<feature type="chain" id="PRO_5003618512" evidence="6">
    <location>
        <begin position="25"/>
        <end position="84"/>
    </location>
</feature>
<dbReference type="GO" id="GO:0044483">
    <property type="term" value="P:venom-mediated perturbation of hemostasis"/>
    <property type="evidence" value="ECO:0007669"/>
    <property type="project" value="UniProtKB-ARBA"/>
</dbReference>
<feature type="domain" description="BPTI/Kunitz inhibitor" evidence="7">
    <location>
        <begin position="31"/>
        <end position="81"/>
    </location>
</feature>
<keyword evidence="3" id="KW-0964">Secreted</keyword>
<feature type="signal peptide" evidence="6">
    <location>
        <begin position="1"/>
        <end position="24"/>
    </location>
</feature>
<dbReference type="InterPro" id="IPR036880">
    <property type="entry name" value="Kunitz_BPTI_sf"/>
</dbReference>
<protein>
    <submittedName>
        <fullName evidence="8">Kunitz-type protease inhibitor</fullName>
    </submittedName>
</protein>
<dbReference type="PANTHER" id="PTHR10083:SF374">
    <property type="entry name" value="BPTI_KUNITZ INHIBITOR DOMAIN-CONTAINING PROTEIN"/>
    <property type="match status" value="1"/>
</dbReference>
<dbReference type="PROSITE" id="PS00280">
    <property type="entry name" value="BPTI_KUNITZ_1"/>
    <property type="match status" value="1"/>
</dbReference>
<name>H9CCK2_DABRR</name>
<dbReference type="SMR" id="H9CCK2"/>
<comment type="subcellular location">
    <subcellularLocation>
        <location evidence="1">Secreted</location>
    </subcellularLocation>
</comment>
<dbReference type="SMART" id="SM00131">
    <property type="entry name" value="KU"/>
    <property type="match status" value="1"/>
</dbReference>
<dbReference type="PANTHER" id="PTHR10083">
    <property type="entry name" value="KUNITZ-TYPE PROTEASE INHIBITOR-RELATED"/>
    <property type="match status" value="1"/>
</dbReference>
<dbReference type="SUPFAM" id="SSF57362">
    <property type="entry name" value="BPTI-like"/>
    <property type="match status" value="1"/>
</dbReference>
<comment type="similarity">
    <text evidence="2">Belongs to the venom Kunitz-type family.</text>
</comment>
<dbReference type="InterPro" id="IPR050098">
    <property type="entry name" value="TFPI/VKTCI-like"/>
</dbReference>
<evidence type="ECO:0000259" key="7">
    <source>
        <dbReference type="PROSITE" id="PS50279"/>
    </source>
</evidence>
<accession>H9CCK2</accession>
<dbReference type="PRINTS" id="PR00759">
    <property type="entry name" value="BASICPTASE"/>
</dbReference>
<dbReference type="PROSITE" id="PS50279">
    <property type="entry name" value="BPTI_KUNITZ_2"/>
    <property type="match status" value="1"/>
</dbReference>
<keyword evidence="6" id="KW-0732">Signal</keyword>
<evidence type="ECO:0000256" key="6">
    <source>
        <dbReference type="SAM" id="SignalP"/>
    </source>
</evidence>
<evidence type="ECO:0000256" key="1">
    <source>
        <dbReference type="ARBA" id="ARBA00004613"/>
    </source>
</evidence>
<dbReference type="InterPro" id="IPR020901">
    <property type="entry name" value="Prtase_inh_Kunz-CS"/>
</dbReference>
<evidence type="ECO:0000256" key="4">
    <source>
        <dbReference type="ARBA" id="ARBA00022690"/>
    </source>
</evidence>
<dbReference type="InterPro" id="IPR002223">
    <property type="entry name" value="Kunitz_BPTI"/>
</dbReference>
<evidence type="ECO:0000256" key="2">
    <source>
        <dbReference type="ARBA" id="ARBA00008415"/>
    </source>
</evidence>
<dbReference type="EMBL" id="JQ268601">
    <property type="protein sequence ID" value="AFE83615.1"/>
    <property type="molecule type" value="mRNA"/>
</dbReference>
<keyword evidence="5" id="KW-1015">Disulfide bond</keyword>
<dbReference type="AlphaFoldDB" id="H9CCK2"/>
<keyword evidence="4" id="KW-0646">Protease inhibitor</keyword>
<evidence type="ECO:0000256" key="5">
    <source>
        <dbReference type="ARBA" id="ARBA00023157"/>
    </source>
</evidence>
<proteinExistence type="evidence at transcript level"/>
<dbReference type="Gene3D" id="4.10.410.10">
    <property type="entry name" value="Pancreatic trypsin inhibitor Kunitz domain"/>
    <property type="match status" value="1"/>
</dbReference>
<dbReference type="GO" id="GO:0004867">
    <property type="term" value="F:serine-type endopeptidase inhibitor activity"/>
    <property type="evidence" value="ECO:0007669"/>
    <property type="project" value="InterPro"/>
</dbReference>